<dbReference type="GeneID" id="5013780"/>
<dbReference type="KEGG" id="ptm:GSPATT00005349001"/>
<dbReference type="Proteomes" id="UP000000600">
    <property type="component" value="Unassembled WGS sequence"/>
</dbReference>
<dbReference type="OMA" id="NDHFIIV"/>
<evidence type="ECO:0000256" key="1">
    <source>
        <dbReference type="SAM" id="Phobius"/>
    </source>
</evidence>
<evidence type="ECO:0000313" key="2">
    <source>
        <dbReference type="EMBL" id="CAK60598.1"/>
    </source>
</evidence>
<dbReference type="AlphaFoldDB" id="A0BPY1"/>
<dbReference type="InParanoid" id="A0BPY1"/>
<feature type="transmembrane region" description="Helical" evidence="1">
    <location>
        <begin position="7"/>
        <end position="28"/>
    </location>
</feature>
<dbReference type="RefSeq" id="XP_001427996.1">
    <property type="nucleotide sequence ID" value="XM_001427959.2"/>
</dbReference>
<evidence type="ECO:0008006" key="4">
    <source>
        <dbReference type="Google" id="ProtNLM"/>
    </source>
</evidence>
<keyword evidence="1" id="KW-1133">Transmembrane helix</keyword>
<sequence length="361" mass="42687">MKINRKLQIIITFQIYMFSFIQIIRKLILSLLSILQMQSQSIYKIKSISYSIKLLLQIELFFILTTQFQEFFLMIKFQIIDVAAKTYKAYTSSQQSSVNFKFFTNYRLGENKKLRIFDFFEVVIFCEKERKFIITRLNEYNEIEIHCASIDLIQQKLKDQYISDSSIVQIDSIQKECIELNGEQKFQKIVSVNVKNDHFIIVLIDRLLAYSLYSICGKSNEKPTPLAQIMFNPILVSNRPYISSYDETKLYLFQRNGRYTNKNNLITINYKVIDCQHSDKAQLNSKFSFSSPIVAQSTETMLSYIQEVKIREKNIFKMKIYTEFQKKYFKQVIIFEIGQPVAIKSSKEVQKQPEEGQIEIF</sequence>
<evidence type="ECO:0000313" key="3">
    <source>
        <dbReference type="Proteomes" id="UP000000600"/>
    </source>
</evidence>
<keyword evidence="1" id="KW-0472">Membrane</keyword>
<accession>A0BPY1</accession>
<dbReference type="HOGENOM" id="CLU_768265_0_0_1"/>
<dbReference type="OrthoDB" id="309220at2759"/>
<name>A0BPY1_PARTE</name>
<protein>
    <recommendedName>
        <fullName evidence="4">Transmembrane protein</fullName>
    </recommendedName>
</protein>
<organism evidence="2 3">
    <name type="scientific">Paramecium tetraurelia</name>
    <dbReference type="NCBI Taxonomy" id="5888"/>
    <lineage>
        <taxon>Eukaryota</taxon>
        <taxon>Sar</taxon>
        <taxon>Alveolata</taxon>
        <taxon>Ciliophora</taxon>
        <taxon>Intramacronucleata</taxon>
        <taxon>Oligohymenophorea</taxon>
        <taxon>Peniculida</taxon>
        <taxon>Parameciidae</taxon>
        <taxon>Paramecium</taxon>
    </lineage>
</organism>
<keyword evidence="3" id="KW-1185">Reference proteome</keyword>
<proteinExistence type="predicted"/>
<dbReference type="EMBL" id="CT868008">
    <property type="protein sequence ID" value="CAK60598.1"/>
    <property type="molecule type" value="Genomic_DNA"/>
</dbReference>
<reference evidence="2 3" key="1">
    <citation type="journal article" date="2006" name="Nature">
        <title>Global trends of whole-genome duplications revealed by the ciliate Paramecium tetraurelia.</title>
        <authorList>
            <consortium name="Genoscope"/>
            <person name="Aury J.-M."/>
            <person name="Jaillon O."/>
            <person name="Duret L."/>
            <person name="Noel B."/>
            <person name="Jubin C."/>
            <person name="Porcel B.M."/>
            <person name="Segurens B."/>
            <person name="Daubin V."/>
            <person name="Anthouard V."/>
            <person name="Aiach N."/>
            <person name="Arnaiz O."/>
            <person name="Billaut A."/>
            <person name="Beisson J."/>
            <person name="Blanc I."/>
            <person name="Bouhouche K."/>
            <person name="Camara F."/>
            <person name="Duharcourt S."/>
            <person name="Guigo R."/>
            <person name="Gogendeau D."/>
            <person name="Katinka M."/>
            <person name="Keller A.-M."/>
            <person name="Kissmehl R."/>
            <person name="Klotz C."/>
            <person name="Koll F."/>
            <person name="Le Moue A."/>
            <person name="Lepere C."/>
            <person name="Malinsky S."/>
            <person name="Nowacki M."/>
            <person name="Nowak J.K."/>
            <person name="Plattner H."/>
            <person name="Poulain J."/>
            <person name="Ruiz F."/>
            <person name="Serrano V."/>
            <person name="Zagulski M."/>
            <person name="Dessen P."/>
            <person name="Betermier M."/>
            <person name="Weissenbach J."/>
            <person name="Scarpelli C."/>
            <person name="Schachter V."/>
            <person name="Sperling L."/>
            <person name="Meyer E."/>
            <person name="Cohen J."/>
            <person name="Wincker P."/>
        </authorList>
    </citation>
    <scope>NUCLEOTIDE SEQUENCE [LARGE SCALE GENOMIC DNA]</scope>
    <source>
        <strain evidence="2 3">Stock d4-2</strain>
    </source>
</reference>
<gene>
    <name evidence="2" type="ORF">GSPATT00005349001</name>
</gene>
<keyword evidence="1" id="KW-0812">Transmembrane</keyword>